<evidence type="ECO:0000313" key="2">
    <source>
        <dbReference type="EMBL" id="KIZ04834.1"/>
    </source>
</evidence>
<accession>A0A0D2LDP6</accession>
<feature type="region of interest" description="Disordered" evidence="1">
    <location>
        <begin position="842"/>
        <end position="865"/>
    </location>
</feature>
<reference evidence="2 3" key="1">
    <citation type="journal article" date="2013" name="BMC Genomics">
        <title>Reconstruction of the lipid metabolism for the microalga Monoraphidium neglectum from its genome sequence reveals characteristics suitable for biofuel production.</title>
        <authorList>
            <person name="Bogen C."/>
            <person name="Al-Dilaimi A."/>
            <person name="Albersmeier A."/>
            <person name="Wichmann J."/>
            <person name="Grundmann M."/>
            <person name="Rupp O."/>
            <person name="Lauersen K.J."/>
            <person name="Blifernez-Klassen O."/>
            <person name="Kalinowski J."/>
            <person name="Goesmann A."/>
            <person name="Mussgnug J.H."/>
            <person name="Kruse O."/>
        </authorList>
    </citation>
    <scope>NUCLEOTIDE SEQUENCE [LARGE SCALE GENOMIC DNA]</scope>
    <source>
        <strain evidence="2 3">SAG 48.87</strain>
    </source>
</reference>
<dbReference type="Proteomes" id="UP000054498">
    <property type="component" value="Unassembled WGS sequence"/>
</dbReference>
<dbReference type="GeneID" id="25736008"/>
<feature type="region of interest" description="Disordered" evidence="1">
    <location>
        <begin position="710"/>
        <end position="731"/>
    </location>
</feature>
<dbReference type="AlphaFoldDB" id="A0A0D2LDP6"/>
<dbReference type="RefSeq" id="XP_013903853.1">
    <property type="nucleotide sequence ID" value="XM_014048399.1"/>
</dbReference>
<proteinExistence type="predicted"/>
<protein>
    <submittedName>
        <fullName evidence="2">Uncharacterized protein</fullName>
    </submittedName>
</protein>
<feature type="region of interest" description="Disordered" evidence="1">
    <location>
        <begin position="939"/>
        <end position="958"/>
    </location>
</feature>
<dbReference type="EMBL" id="KK100599">
    <property type="protein sequence ID" value="KIZ04834.1"/>
    <property type="molecule type" value="Genomic_DNA"/>
</dbReference>
<dbReference type="KEGG" id="mng:MNEG_3130"/>
<name>A0A0D2LDP6_9CHLO</name>
<keyword evidence="3" id="KW-1185">Reference proteome</keyword>
<evidence type="ECO:0000256" key="1">
    <source>
        <dbReference type="SAM" id="MobiDB-lite"/>
    </source>
</evidence>
<organism evidence="2 3">
    <name type="scientific">Monoraphidium neglectum</name>
    <dbReference type="NCBI Taxonomy" id="145388"/>
    <lineage>
        <taxon>Eukaryota</taxon>
        <taxon>Viridiplantae</taxon>
        <taxon>Chlorophyta</taxon>
        <taxon>core chlorophytes</taxon>
        <taxon>Chlorophyceae</taxon>
        <taxon>CS clade</taxon>
        <taxon>Sphaeropleales</taxon>
        <taxon>Selenastraceae</taxon>
        <taxon>Monoraphidium</taxon>
    </lineage>
</organism>
<sequence length="958" mass="96529">MTLTPRARKLYMDAWGDAAAAEAAGGGRPLEPSASDASQLGADGAVIVRLPFAAREGAAARPAGGGAAAGSEAALGCAVDRAVGGVRQAASAASGDRLQGLDIPVVFNPATSGEPVPAPSGRGSAGAGAVGAAGPALAGVWRRLSGGDAAFLRGEWEACEAAYRALLPFSYGHLVSVLLHQQRPQDALQLLREAIAGCLGAEPHGASQGPEGSGATSCGGPERALWRVLAAAIGQLGCAASQLIAAAASAAAEGEAQAGVAAEAAAARQSALFPTPLYWTAQLASLAESQGQPADEQPTQWRAGHLMRLSVGPLIAAFAAAADARDRAPSDSPAREAAALGGLGPRAAGLALVSAALSRPPCRPQALLQALAPQVTALLSLAGGPADDGGEDGGDGTGGWLRGAVLACEAEVAARSLGLGANVVGAFAQQSWDVLWGRIEEQEGAPLPVLARGVAAAVAAGRRLWSKQGDERPKKLEQQAQALLWRAACLRLRAAPLVPDGGAAGEAARGLRGTLARMLVRVLVATAAGDAFGSRNGAGGGAIGAGGCGSSVRGLLRRDEVRYLTQLLLWSRPRMRDADDVISEVLKRQESRVVQGGASAVGAALQLLQAGGVLEAAEAQEALLAVRERPAALQRGCSDAAAANPVGAVGDLQAQMEDAALQVDIFSIALAMMQILQDGSIADGQGKPAALQGQWQAAVAAAGAVGATERALPPWDEEGEEDGGERTGHNAGEADALPRLVAIAWLLHARQGLAAAAAAGAGPLDGVGAAPCAFAAALLAADGVHAPQQVQNGVLAALASCQASAAELRRVELQMALLPGGALPRPAATMCRLLQQAAAGELGQGEGVHESTQDEPLDGGGAPPPHEQLRRSFLRRLEGVFAERAAASKGLGPIVEAALAAMGIGCDYVGHLRCSLPTIEACFTHPLLRTIAPLASRRRPGLRPSQRMIGSGARQQLF</sequence>
<gene>
    <name evidence="2" type="ORF">MNEG_3130</name>
</gene>
<evidence type="ECO:0000313" key="3">
    <source>
        <dbReference type="Proteomes" id="UP000054498"/>
    </source>
</evidence>